<feature type="transmembrane region" description="Helical" evidence="7">
    <location>
        <begin position="355"/>
        <end position="379"/>
    </location>
</feature>
<keyword evidence="4 7" id="KW-1133">Transmembrane helix</keyword>
<feature type="transmembrane region" description="Helical" evidence="7">
    <location>
        <begin position="287"/>
        <end position="308"/>
    </location>
</feature>
<sequence length="766" mass="80958">MSKSGWRTDLVIGVRLAVGGGRTSLARFVLGAIGVGIAVAVLLTSASVGTIAANRDYRGDARKTVSEPVAGVAPTVLRHDSTEFRGQNIQVQRIIATGANSPLPPGVARMPAPDEMVVSPAMADLLADPDNALVLPRFPQRVVGELPETTVVDPGDLIVYTGLHPDLVEEGLTEVYAFGVFEGLELEPLLLLLLLLGVVALLVPVFIFVASSTRIAGAERDRRLSALRLVGAGSRQVRRIAAAETLVSALAGLVLGAGLFLGIRPLIGGVRLMDTGVWPADVVPSPWLVLVIAVAVPALAVLTAQFALRRTLIEPLGVVRFSKPVRRRVWWRLALVAAGAGLLLWHGGVDDNSRMWAYSIAAGATMMLIGVPVLLPVIVERVVARLRGGPPSWQLAVRRLQLDSGTSARVIGGIAVVLAGAVALQAVLMSASAAVELPEEQESGLAAEPLARGWASGDDVGPLLETVDSVDGVLWTASFRSTEIEAKHAQGPSSMPVYTADCADIERVYRVVDCVDGDVFQPTVLGDLTDQGVTPGAVTPLVRYSEEKQGYETLGEWRVPERTRPLTEPPGSSRYGLIATPKAAPPPDPMGHTSLDIRLDPAKPDAIELLRNATFNSAVNVYESSYRPDYNAEQQTFLTIRRALLLGSLFTLMLAGVSLLVLAVEHIRERRRPLAVLAASGVPTGSIARSLLWQIGVPIGLGVVVAVGTGVALAALVMRLATASLVVDWSGVAVMSGASVLLGLLVCLVTLPFLRSATRIESLRTE</sequence>
<keyword evidence="5 7" id="KW-0472">Membrane</keyword>
<reference evidence="9 10" key="1">
    <citation type="journal article" date="2019" name="Int. J. Syst. Evol. Microbiol.">
        <title>The Global Catalogue of Microorganisms (GCM) 10K type strain sequencing project: providing services to taxonomists for standard genome sequencing and annotation.</title>
        <authorList>
            <consortium name="The Broad Institute Genomics Platform"/>
            <consortium name="The Broad Institute Genome Sequencing Center for Infectious Disease"/>
            <person name="Wu L."/>
            <person name="Ma J."/>
        </authorList>
    </citation>
    <scope>NUCLEOTIDE SEQUENCE [LARGE SCALE GENOMIC DNA]</scope>
    <source>
        <strain evidence="10">CCUG 59778</strain>
    </source>
</reference>
<evidence type="ECO:0000256" key="5">
    <source>
        <dbReference type="ARBA" id="ARBA00023136"/>
    </source>
</evidence>
<keyword evidence="3 7" id="KW-0812">Transmembrane</keyword>
<evidence type="ECO:0000256" key="7">
    <source>
        <dbReference type="SAM" id="Phobius"/>
    </source>
</evidence>
<dbReference type="RefSeq" id="WP_378243219.1">
    <property type="nucleotide sequence ID" value="NZ_JBHSKF010000001.1"/>
</dbReference>
<feature type="transmembrane region" description="Helical" evidence="7">
    <location>
        <begin position="729"/>
        <end position="754"/>
    </location>
</feature>
<evidence type="ECO:0000256" key="6">
    <source>
        <dbReference type="SAM" id="MobiDB-lite"/>
    </source>
</evidence>
<feature type="transmembrane region" description="Helical" evidence="7">
    <location>
        <begin position="28"/>
        <end position="53"/>
    </location>
</feature>
<dbReference type="Pfam" id="PF02687">
    <property type="entry name" value="FtsX"/>
    <property type="match status" value="2"/>
</dbReference>
<feature type="transmembrane region" description="Helical" evidence="7">
    <location>
        <begin position="245"/>
        <end position="267"/>
    </location>
</feature>
<evidence type="ECO:0000256" key="3">
    <source>
        <dbReference type="ARBA" id="ARBA00022692"/>
    </source>
</evidence>
<evidence type="ECO:0000256" key="2">
    <source>
        <dbReference type="ARBA" id="ARBA00022475"/>
    </source>
</evidence>
<feature type="region of interest" description="Disordered" evidence="6">
    <location>
        <begin position="562"/>
        <end position="587"/>
    </location>
</feature>
<evidence type="ECO:0000259" key="8">
    <source>
        <dbReference type="Pfam" id="PF02687"/>
    </source>
</evidence>
<feature type="transmembrane region" description="Helical" evidence="7">
    <location>
        <begin position="643"/>
        <end position="664"/>
    </location>
</feature>
<dbReference type="Proteomes" id="UP001596157">
    <property type="component" value="Unassembled WGS sequence"/>
</dbReference>
<comment type="subcellular location">
    <subcellularLocation>
        <location evidence="1">Cell membrane</location>
        <topology evidence="1">Multi-pass membrane protein</topology>
    </subcellularLocation>
</comment>
<evidence type="ECO:0000256" key="4">
    <source>
        <dbReference type="ARBA" id="ARBA00022989"/>
    </source>
</evidence>
<feature type="transmembrane region" description="Helical" evidence="7">
    <location>
        <begin position="695"/>
        <end position="717"/>
    </location>
</feature>
<protein>
    <submittedName>
        <fullName evidence="9">FtsX-like permease family protein</fullName>
    </submittedName>
</protein>
<dbReference type="InterPro" id="IPR003838">
    <property type="entry name" value="ABC3_permease_C"/>
</dbReference>
<dbReference type="EMBL" id="JBHSKF010000001">
    <property type="protein sequence ID" value="MFC5285876.1"/>
    <property type="molecule type" value="Genomic_DNA"/>
</dbReference>
<feature type="domain" description="ABC3 transporter permease C-terminal" evidence="8">
    <location>
        <begin position="199"/>
        <end position="312"/>
    </location>
</feature>
<keyword evidence="2" id="KW-1003">Cell membrane</keyword>
<name>A0ABN3URX6_9PSEU</name>
<evidence type="ECO:0000313" key="9">
    <source>
        <dbReference type="EMBL" id="MFC5285876.1"/>
    </source>
</evidence>
<feature type="transmembrane region" description="Helical" evidence="7">
    <location>
        <begin position="329"/>
        <end position="349"/>
    </location>
</feature>
<keyword evidence="10" id="KW-1185">Reference proteome</keyword>
<proteinExistence type="predicted"/>
<gene>
    <name evidence="9" type="ORF">ACFPM7_02340</name>
</gene>
<comment type="caution">
    <text evidence="9">The sequence shown here is derived from an EMBL/GenBank/DDBJ whole genome shotgun (WGS) entry which is preliminary data.</text>
</comment>
<accession>A0ABN3URX6</accession>
<evidence type="ECO:0000256" key="1">
    <source>
        <dbReference type="ARBA" id="ARBA00004651"/>
    </source>
</evidence>
<feature type="transmembrane region" description="Helical" evidence="7">
    <location>
        <begin position="408"/>
        <end position="428"/>
    </location>
</feature>
<feature type="domain" description="ABC3 transporter permease C-terminal" evidence="8">
    <location>
        <begin position="648"/>
        <end position="755"/>
    </location>
</feature>
<evidence type="ECO:0000313" key="10">
    <source>
        <dbReference type="Proteomes" id="UP001596157"/>
    </source>
</evidence>
<feature type="transmembrane region" description="Helical" evidence="7">
    <location>
        <begin position="189"/>
        <end position="210"/>
    </location>
</feature>
<organism evidence="9 10">
    <name type="scientific">Actinokineospora guangxiensis</name>
    <dbReference type="NCBI Taxonomy" id="1490288"/>
    <lineage>
        <taxon>Bacteria</taxon>
        <taxon>Bacillati</taxon>
        <taxon>Actinomycetota</taxon>
        <taxon>Actinomycetes</taxon>
        <taxon>Pseudonocardiales</taxon>
        <taxon>Pseudonocardiaceae</taxon>
        <taxon>Actinokineospora</taxon>
    </lineage>
</organism>